<dbReference type="OrthoDB" id="10588845at2759"/>
<keyword evidence="1" id="KW-0175">Coiled coil</keyword>
<reference evidence="3 4" key="1">
    <citation type="submission" date="2021-06" db="EMBL/GenBank/DDBJ databases">
        <title>Chromosome-level genome assembly of the red-tail catfish (Hemibagrus wyckioides).</title>
        <authorList>
            <person name="Shao F."/>
        </authorList>
    </citation>
    <scope>NUCLEOTIDE SEQUENCE [LARGE SCALE GENOMIC DNA]</scope>
    <source>
        <strain evidence="3">EC202008001</strain>
        <tissue evidence="3">Blood</tissue>
    </source>
</reference>
<name>A0A9D3SPW6_9TELE</name>
<keyword evidence="4" id="KW-1185">Reference proteome</keyword>
<proteinExistence type="predicted"/>
<evidence type="ECO:0000256" key="2">
    <source>
        <dbReference type="SAM" id="MobiDB-lite"/>
    </source>
</evidence>
<sequence>MLDCITLPRAGCARASRRRPVNNKTTRTPGLSASLLEPTADDVTQTNMEEKIMENKMEDLKTWVLQRLLKERKFLCHEIELRCEDLIQKRCLEKEKSRMREKDDNLKDMRATEKVGPSPDWMYVLRKEMEKQREEWLKEDSLRRTQETKRWRKEEEKHTEEERRRSDEQTFMAKRLKEMEQRLYDLEKSKERMERERAKEREEMIGFKRMMKADMEIEKERMRQWKEMMLADMEKEKEKMRQYKEMMQRERERENEDMKQYEAMIQRERQTDREEMWEHMDKLKESQRALQKEQALFEEERTKMEEEWRKEKKWMAKCIEEEEAEKLEMKRAMWWMRTERNQEKLQLKVYQQRDIQRMEEMEQLRRDFNETLDAQKEKMEKEFKDRELRMQKWEQQKNDDRQKLWNTATVRLQEEERIRKKTERKTKNLARDMSSQYGNLEKKLFTTVKDFAAALEDMEGCANSRLKDVEVRVKDMQEKLEQDSEMAGDKSVGSTEKKRKKKIMGFFSRWFKK</sequence>
<feature type="region of interest" description="Disordered" evidence="2">
    <location>
        <begin position="147"/>
        <end position="168"/>
    </location>
</feature>
<dbReference type="AlphaFoldDB" id="A0A9D3SPW6"/>
<protein>
    <submittedName>
        <fullName evidence="3">Uncharacterized protein</fullName>
    </submittedName>
</protein>
<comment type="caution">
    <text evidence="3">The sequence shown here is derived from an EMBL/GenBank/DDBJ whole genome shotgun (WGS) entry which is preliminary data.</text>
</comment>
<feature type="coiled-coil region" evidence="1">
    <location>
        <begin position="176"/>
        <end position="307"/>
    </location>
</feature>
<accession>A0A9D3SPW6</accession>
<organism evidence="3 4">
    <name type="scientific">Hemibagrus wyckioides</name>
    <dbReference type="NCBI Taxonomy" id="337641"/>
    <lineage>
        <taxon>Eukaryota</taxon>
        <taxon>Metazoa</taxon>
        <taxon>Chordata</taxon>
        <taxon>Craniata</taxon>
        <taxon>Vertebrata</taxon>
        <taxon>Euteleostomi</taxon>
        <taxon>Actinopterygii</taxon>
        <taxon>Neopterygii</taxon>
        <taxon>Teleostei</taxon>
        <taxon>Ostariophysi</taxon>
        <taxon>Siluriformes</taxon>
        <taxon>Bagridae</taxon>
        <taxon>Hemibagrus</taxon>
    </lineage>
</organism>
<evidence type="ECO:0000256" key="1">
    <source>
        <dbReference type="SAM" id="Coils"/>
    </source>
</evidence>
<gene>
    <name evidence="3" type="ORF">KOW79_008864</name>
</gene>
<evidence type="ECO:0000313" key="4">
    <source>
        <dbReference type="Proteomes" id="UP000824219"/>
    </source>
</evidence>
<dbReference type="EMBL" id="JAHKSW010000010">
    <property type="protein sequence ID" value="KAG7327258.1"/>
    <property type="molecule type" value="Genomic_DNA"/>
</dbReference>
<evidence type="ECO:0000313" key="3">
    <source>
        <dbReference type="EMBL" id="KAG7327258.1"/>
    </source>
</evidence>
<feature type="coiled-coil region" evidence="1">
    <location>
        <begin position="358"/>
        <end position="432"/>
    </location>
</feature>
<dbReference type="Proteomes" id="UP000824219">
    <property type="component" value="Linkage Group LG10"/>
</dbReference>